<protein>
    <recommendedName>
        <fullName evidence="3">Flagellar protein FliT</fullName>
    </recommendedName>
</protein>
<accession>A0AA47KJJ0</accession>
<reference evidence="1" key="1">
    <citation type="submission" date="2022-09" db="EMBL/GenBank/DDBJ databases">
        <authorList>
            <person name="Li Z.-J."/>
        </authorList>
    </citation>
    <scope>NUCLEOTIDE SEQUENCE</scope>
    <source>
        <strain evidence="1">TGB11</strain>
    </source>
</reference>
<evidence type="ECO:0008006" key="3">
    <source>
        <dbReference type="Google" id="ProtNLM"/>
    </source>
</evidence>
<organism evidence="1 2">
    <name type="scientific">Salinivibrio kushneri</name>
    <dbReference type="NCBI Taxonomy" id="1908198"/>
    <lineage>
        <taxon>Bacteria</taxon>
        <taxon>Pseudomonadati</taxon>
        <taxon>Pseudomonadota</taxon>
        <taxon>Gammaproteobacteria</taxon>
        <taxon>Vibrionales</taxon>
        <taxon>Vibrionaceae</taxon>
        <taxon>Salinivibrio</taxon>
    </lineage>
</organism>
<evidence type="ECO:0000313" key="2">
    <source>
        <dbReference type="Proteomes" id="UP001164748"/>
    </source>
</evidence>
<evidence type="ECO:0000313" key="1">
    <source>
        <dbReference type="EMBL" id="WBA08086.1"/>
    </source>
</evidence>
<dbReference type="AlphaFoldDB" id="A0AA47KJJ0"/>
<proteinExistence type="predicted"/>
<dbReference type="Proteomes" id="UP001164748">
    <property type="component" value="Chromosome"/>
</dbReference>
<name>A0AA47KJJ0_9GAMM</name>
<sequence length="101" mass="11435">MMTQVSEWLDALEAIDEAIAQQLNMSDIDSEKLAQQLHDRQALLDQIAASPQAPNQQQWSQALSRTETLIDALEGQKADAAKRLLQQRKGKQSVQLYKKFQ</sequence>
<dbReference type="RefSeq" id="WP_269578631.1">
    <property type="nucleotide sequence ID" value="NZ_CP114588.1"/>
</dbReference>
<dbReference type="EMBL" id="CP114588">
    <property type="protein sequence ID" value="WBA08086.1"/>
    <property type="molecule type" value="Genomic_DNA"/>
</dbReference>
<gene>
    <name evidence="1" type="ORF">N8M53_09640</name>
</gene>